<name>A0ABN7B1W4_9HEMI</name>
<sequence length="134" mass="15371">MDELNDENPRGVPMDTPTGIGSVLPSIDQDDEVIVDDSSLSIQRRENQIRKDLMTVLLAQTADLHKDFDNFRVSFEQKIEKFHEDFQNTLASKVTLQDKRTGERDTSNVLDDSRECDSQNHGDNHAEKKKILER</sequence>
<organism evidence="2 3">
    <name type="scientific">Nesidiocoris tenuis</name>
    <dbReference type="NCBI Taxonomy" id="355587"/>
    <lineage>
        <taxon>Eukaryota</taxon>
        <taxon>Metazoa</taxon>
        <taxon>Ecdysozoa</taxon>
        <taxon>Arthropoda</taxon>
        <taxon>Hexapoda</taxon>
        <taxon>Insecta</taxon>
        <taxon>Pterygota</taxon>
        <taxon>Neoptera</taxon>
        <taxon>Paraneoptera</taxon>
        <taxon>Hemiptera</taxon>
        <taxon>Heteroptera</taxon>
        <taxon>Panheteroptera</taxon>
        <taxon>Cimicomorpha</taxon>
        <taxon>Miridae</taxon>
        <taxon>Dicyphina</taxon>
        <taxon>Nesidiocoris</taxon>
    </lineage>
</organism>
<accession>A0ABN7B1W4</accession>
<dbReference type="Proteomes" id="UP001307889">
    <property type="component" value="Chromosome 7"/>
</dbReference>
<evidence type="ECO:0000313" key="2">
    <source>
        <dbReference type="EMBL" id="BES96727.1"/>
    </source>
</evidence>
<feature type="region of interest" description="Disordered" evidence="1">
    <location>
        <begin position="1"/>
        <end position="25"/>
    </location>
</feature>
<reference evidence="2 3" key="1">
    <citation type="submission" date="2023-09" db="EMBL/GenBank/DDBJ databases">
        <title>Nesidiocoris tenuis whole genome shotgun sequence.</title>
        <authorList>
            <person name="Shibata T."/>
            <person name="Shimoda M."/>
            <person name="Kobayashi T."/>
            <person name="Uehara T."/>
        </authorList>
    </citation>
    <scope>NUCLEOTIDE SEQUENCE [LARGE SCALE GENOMIC DNA]</scope>
    <source>
        <strain evidence="2 3">Japan</strain>
    </source>
</reference>
<protein>
    <submittedName>
        <fullName evidence="2">Uncharacterized protein</fullName>
    </submittedName>
</protein>
<dbReference type="EMBL" id="AP028915">
    <property type="protein sequence ID" value="BES96727.1"/>
    <property type="molecule type" value="Genomic_DNA"/>
</dbReference>
<evidence type="ECO:0000256" key="1">
    <source>
        <dbReference type="SAM" id="MobiDB-lite"/>
    </source>
</evidence>
<feature type="region of interest" description="Disordered" evidence="1">
    <location>
        <begin position="97"/>
        <end position="134"/>
    </location>
</feature>
<gene>
    <name evidence="2" type="ORF">NTJ_09540</name>
</gene>
<proteinExistence type="predicted"/>
<evidence type="ECO:0000313" key="3">
    <source>
        <dbReference type="Proteomes" id="UP001307889"/>
    </source>
</evidence>
<keyword evidence="3" id="KW-1185">Reference proteome</keyword>